<dbReference type="InterPro" id="IPR050709">
    <property type="entry name" value="Biotin_Carboxyl_Carrier/Decarb"/>
</dbReference>
<dbReference type="Proteomes" id="UP000537126">
    <property type="component" value="Unassembled WGS sequence"/>
</dbReference>
<dbReference type="PROSITE" id="PS50968">
    <property type="entry name" value="BIOTINYL_LIPOYL"/>
    <property type="match status" value="1"/>
</dbReference>
<keyword evidence="1" id="KW-0092">Biotin</keyword>
<organism evidence="3 4">
    <name type="scientific">Thermonema lapsum</name>
    <dbReference type="NCBI Taxonomy" id="28195"/>
    <lineage>
        <taxon>Bacteria</taxon>
        <taxon>Pseudomonadati</taxon>
        <taxon>Bacteroidota</taxon>
        <taxon>Cytophagia</taxon>
        <taxon>Cytophagales</taxon>
        <taxon>Thermonemataceae</taxon>
        <taxon>Thermonema</taxon>
    </lineage>
</organism>
<protein>
    <submittedName>
        <fullName evidence="3">Biotin carboxyl carrier protein</fullName>
    </submittedName>
</protein>
<dbReference type="EMBL" id="JAASRN010000002">
    <property type="protein sequence ID" value="NIK74406.1"/>
    <property type="molecule type" value="Genomic_DNA"/>
</dbReference>
<dbReference type="InterPro" id="IPR000089">
    <property type="entry name" value="Biotin_lipoyl"/>
</dbReference>
<evidence type="ECO:0000313" key="3">
    <source>
        <dbReference type="EMBL" id="NIK74406.1"/>
    </source>
</evidence>
<name>A0A846MS49_9BACT</name>
<keyword evidence="4" id="KW-1185">Reference proteome</keyword>
<gene>
    <name evidence="3" type="ORF">FHS56_001919</name>
</gene>
<dbReference type="SUPFAM" id="SSF51230">
    <property type="entry name" value="Single hybrid motif"/>
    <property type="match status" value="1"/>
</dbReference>
<reference evidence="3 4" key="1">
    <citation type="submission" date="2020-03" db="EMBL/GenBank/DDBJ databases">
        <title>Genomic Encyclopedia of Type Strains, Phase IV (KMG-IV): sequencing the most valuable type-strain genomes for metagenomic binning, comparative biology and taxonomic classification.</title>
        <authorList>
            <person name="Goeker M."/>
        </authorList>
    </citation>
    <scope>NUCLEOTIDE SEQUENCE [LARGE SCALE GENOMIC DNA]</scope>
    <source>
        <strain evidence="3 4">DSM 5718</strain>
    </source>
</reference>
<dbReference type="PROSITE" id="PS00188">
    <property type="entry name" value="BIOTIN"/>
    <property type="match status" value="1"/>
</dbReference>
<evidence type="ECO:0000313" key="4">
    <source>
        <dbReference type="Proteomes" id="UP000537126"/>
    </source>
</evidence>
<accession>A0A846MS49</accession>
<dbReference type="PANTHER" id="PTHR45266">
    <property type="entry name" value="OXALOACETATE DECARBOXYLASE ALPHA CHAIN"/>
    <property type="match status" value="1"/>
</dbReference>
<dbReference type="PANTHER" id="PTHR45266:SF3">
    <property type="entry name" value="OXALOACETATE DECARBOXYLASE ALPHA CHAIN"/>
    <property type="match status" value="1"/>
</dbReference>
<dbReference type="InterPro" id="IPR001882">
    <property type="entry name" value="Biotin_BS"/>
</dbReference>
<feature type="domain" description="Lipoyl-binding" evidence="2">
    <location>
        <begin position="108"/>
        <end position="177"/>
    </location>
</feature>
<dbReference type="AlphaFoldDB" id="A0A846MS49"/>
<dbReference type="Pfam" id="PF00364">
    <property type="entry name" value="Biotin_lipoyl"/>
    <property type="match status" value="1"/>
</dbReference>
<proteinExistence type="predicted"/>
<sequence>MKLTLRLLNANEFSELPATAQGIEVEKKDKQWLLNGHAQEIDVRPLDERRFHLIAAHQSYVLEVLEINKAEKSITLLMNGKRQQWAIQEPIDLLLKEMGIDQSARSQAEDLKAPMPGLVLDIKVSPGQAVKKGDALLILEAMKMENVLKAPADAKVKSICVAKGQGVEKNQVLIEFE</sequence>
<evidence type="ECO:0000256" key="1">
    <source>
        <dbReference type="ARBA" id="ARBA00023267"/>
    </source>
</evidence>
<dbReference type="FunFam" id="2.40.50.100:FF:000003">
    <property type="entry name" value="Acetyl-CoA carboxylase biotin carboxyl carrier protein"/>
    <property type="match status" value="1"/>
</dbReference>
<comment type="caution">
    <text evidence="3">The sequence shown here is derived from an EMBL/GenBank/DDBJ whole genome shotgun (WGS) entry which is preliminary data.</text>
</comment>
<evidence type="ECO:0000259" key="2">
    <source>
        <dbReference type="PROSITE" id="PS50968"/>
    </source>
</evidence>
<dbReference type="CDD" id="cd06850">
    <property type="entry name" value="biotinyl_domain"/>
    <property type="match status" value="1"/>
</dbReference>
<dbReference type="RefSeq" id="WP_166920036.1">
    <property type="nucleotide sequence ID" value="NZ_JAASRN010000002.1"/>
</dbReference>
<dbReference type="Gene3D" id="2.40.50.100">
    <property type="match status" value="1"/>
</dbReference>
<dbReference type="InterPro" id="IPR011053">
    <property type="entry name" value="Single_hybrid_motif"/>
</dbReference>